<evidence type="ECO:0000313" key="2">
    <source>
        <dbReference type="EMBL" id="KRS12428.1"/>
    </source>
</evidence>
<sequence>MDLFSAVRHPALIQRRDHMQIDHEDSDSKGRYVTRIDDGPEAELTYSKLGAKAIIIDHTGVPDAYRGKGVGLALVTRAVEDARAAGQKITPLCPFAAAQFRRHPEWADVLA</sequence>
<dbReference type="InterPro" id="IPR045057">
    <property type="entry name" value="Gcn5-rel_NAT"/>
</dbReference>
<protein>
    <submittedName>
        <fullName evidence="2">Acetyltransferase</fullName>
    </submittedName>
</protein>
<keyword evidence="3" id="KW-1185">Reference proteome</keyword>
<dbReference type="SUPFAM" id="SSF55729">
    <property type="entry name" value="Acyl-CoA N-acyltransferases (Nat)"/>
    <property type="match status" value="1"/>
</dbReference>
<dbReference type="InterPro" id="IPR016181">
    <property type="entry name" value="Acyl_CoA_acyltransferase"/>
</dbReference>
<proteinExistence type="predicted"/>
<organism evidence="2 3">
    <name type="scientific">Roseovarius atlanticus</name>
    <dbReference type="NCBI Taxonomy" id="1641875"/>
    <lineage>
        <taxon>Bacteria</taxon>
        <taxon>Pseudomonadati</taxon>
        <taxon>Pseudomonadota</taxon>
        <taxon>Alphaproteobacteria</taxon>
        <taxon>Rhodobacterales</taxon>
        <taxon>Roseobacteraceae</taxon>
        <taxon>Roseovarius</taxon>
    </lineage>
</organism>
<dbReference type="Pfam" id="PF14542">
    <property type="entry name" value="Acetyltransf_CG"/>
    <property type="match status" value="1"/>
</dbReference>
<feature type="domain" description="N-acetyltransferase" evidence="1">
    <location>
        <begin position="24"/>
        <end position="111"/>
    </location>
</feature>
<accession>A0A0T5NUC3</accession>
<keyword evidence="2" id="KW-0808">Transferase</keyword>
<dbReference type="InterPro" id="IPR031165">
    <property type="entry name" value="GNAT_YJDJ"/>
</dbReference>
<dbReference type="PATRIC" id="fig|1641875.4.peg.161"/>
<dbReference type="EMBL" id="LAXJ01000010">
    <property type="protein sequence ID" value="KRS12428.1"/>
    <property type="molecule type" value="Genomic_DNA"/>
</dbReference>
<reference evidence="2 3" key="1">
    <citation type="submission" date="2015-04" db="EMBL/GenBank/DDBJ databases">
        <title>The draft genome sequence of Roseovarius sp.R12b.</title>
        <authorList>
            <person name="Li G."/>
            <person name="Lai Q."/>
            <person name="Shao Z."/>
            <person name="Yan P."/>
        </authorList>
    </citation>
    <scope>NUCLEOTIDE SEQUENCE [LARGE SCALE GENOMIC DNA]</scope>
    <source>
        <strain evidence="2 3">R12B</strain>
    </source>
</reference>
<dbReference type="Gene3D" id="3.40.630.30">
    <property type="match status" value="1"/>
</dbReference>
<name>A0A0T5NUC3_9RHOB</name>
<evidence type="ECO:0000313" key="3">
    <source>
        <dbReference type="Proteomes" id="UP000051295"/>
    </source>
</evidence>
<dbReference type="PANTHER" id="PTHR31435">
    <property type="entry name" value="PROTEIN NATD1"/>
    <property type="match status" value="1"/>
</dbReference>
<gene>
    <name evidence="2" type="ORF">XM53_11865</name>
</gene>
<dbReference type="Proteomes" id="UP000051295">
    <property type="component" value="Unassembled WGS sequence"/>
</dbReference>
<dbReference type="PANTHER" id="PTHR31435:SF10">
    <property type="entry name" value="BSR4717 PROTEIN"/>
    <property type="match status" value="1"/>
</dbReference>
<dbReference type="GO" id="GO:0016740">
    <property type="term" value="F:transferase activity"/>
    <property type="evidence" value="ECO:0007669"/>
    <property type="project" value="UniProtKB-KW"/>
</dbReference>
<dbReference type="STRING" id="1641875.XM53_11865"/>
<dbReference type="AlphaFoldDB" id="A0A0T5NUC3"/>
<comment type="caution">
    <text evidence="2">The sequence shown here is derived from an EMBL/GenBank/DDBJ whole genome shotgun (WGS) entry which is preliminary data.</text>
</comment>
<dbReference type="PROSITE" id="PS51729">
    <property type="entry name" value="GNAT_YJDJ"/>
    <property type="match status" value="1"/>
</dbReference>
<evidence type="ECO:0000259" key="1">
    <source>
        <dbReference type="PROSITE" id="PS51729"/>
    </source>
</evidence>
<dbReference type="CDD" id="cd04301">
    <property type="entry name" value="NAT_SF"/>
    <property type="match status" value="1"/>
</dbReference>